<feature type="compositionally biased region" description="Polar residues" evidence="1">
    <location>
        <begin position="231"/>
        <end position="241"/>
    </location>
</feature>
<keyword evidence="3" id="KW-1185">Reference proteome</keyword>
<accession>A0AA88KH75</accession>
<feature type="region of interest" description="Disordered" evidence="1">
    <location>
        <begin position="351"/>
        <end position="372"/>
    </location>
</feature>
<protein>
    <submittedName>
        <fullName evidence="2">Uncharacterized protein</fullName>
    </submittedName>
</protein>
<dbReference type="AlphaFoldDB" id="A0AA88KH75"/>
<comment type="caution">
    <text evidence="2">The sequence shown here is derived from an EMBL/GenBank/DDBJ whole genome shotgun (WGS) entry which is preliminary data.</text>
</comment>
<dbReference type="RefSeq" id="XP_044547149.1">
    <property type="nucleotide sequence ID" value="XM_044696320.1"/>
</dbReference>
<dbReference type="EMBL" id="PYSW02000027">
    <property type="protein sequence ID" value="KAG2381469.1"/>
    <property type="molecule type" value="Genomic_DNA"/>
</dbReference>
<sequence length="526" mass="58758">MIKIHQDRIFMDHHQALKPGHDDLTNNSSHLDIIRKKHSQSALAKLVSSSSPKRFKTTNVSASLCNSPQFFRNPSEANVSVIGESGREVHSLQSALNKMHILNEASASSLKHPNAKLPNLHKHRSLKEEITLQDQTISFNMNPMIHPSSSMGLLTANDEMKTPNIKESKTHQDVKTQSKSQLTLEGSSIDISTSPFEFPYVTMKNGMQLDKSFEKSQQEQQQVIEEKGPSATDSNVTNQELTGAPESAPLPETLLATTQPEILETAPSSNVEPPPLTSTYQEEPITAQETIRLEHLPIPQRQCEKPPQPAQTYVFPYEISNKKKSIDVVIPSLTYPQQDNKEAFERFYRSVSPNNNNKSHQAVPRPPKYDAHLQPLSAPVYDKNYHRMMETSSNVPSSPRYDLDGTYCRSSVSMSTEKKKQDSFKLPSIFKKESTSDVRKSDHLITLDIDASLFTNIDSKPPFVNTAIEKASTPLNANRDNSPTLAFTSLNKVIHAKVLGMQDQTSSNNGNPSLTLLTPNDIHLYK</sequence>
<evidence type="ECO:0000313" key="2">
    <source>
        <dbReference type="EMBL" id="KAG2381469.1"/>
    </source>
</evidence>
<name>A0AA88KH75_NAELO</name>
<organism evidence="2 3">
    <name type="scientific">Naegleria lovaniensis</name>
    <name type="common">Amoeba</name>
    <dbReference type="NCBI Taxonomy" id="51637"/>
    <lineage>
        <taxon>Eukaryota</taxon>
        <taxon>Discoba</taxon>
        <taxon>Heterolobosea</taxon>
        <taxon>Tetramitia</taxon>
        <taxon>Eutetramitia</taxon>
        <taxon>Vahlkampfiidae</taxon>
        <taxon>Naegleria</taxon>
    </lineage>
</organism>
<proteinExistence type="predicted"/>
<feature type="region of interest" description="Disordered" evidence="1">
    <location>
        <begin position="213"/>
        <end position="248"/>
    </location>
</feature>
<feature type="compositionally biased region" description="Polar residues" evidence="1">
    <location>
        <begin position="351"/>
        <end position="360"/>
    </location>
</feature>
<evidence type="ECO:0000313" key="3">
    <source>
        <dbReference type="Proteomes" id="UP000816034"/>
    </source>
</evidence>
<dbReference type="Proteomes" id="UP000816034">
    <property type="component" value="Unassembled WGS sequence"/>
</dbReference>
<gene>
    <name evidence="2" type="ORF">C9374_006458</name>
</gene>
<dbReference type="GeneID" id="68098912"/>
<evidence type="ECO:0000256" key="1">
    <source>
        <dbReference type="SAM" id="MobiDB-lite"/>
    </source>
</evidence>
<reference evidence="2 3" key="1">
    <citation type="journal article" date="2018" name="BMC Genomics">
        <title>The genome of Naegleria lovaniensis, the basis for a comparative approach to unravel pathogenicity factors of the human pathogenic amoeba N. fowleri.</title>
        <authorList>
            <person name="Liechti N."/>
            <person name="Schurch N."/>
            <person name="Bruggmann R."/>
            <person name="Wittwer M."/>
        </authorList>
    </citation>
    <scope>NUCLEOTIDE SEQUENCE [LARGE SCALE GENOMIC DNA]</scope>
    <source>
        <strain evidence="2 3">ATCC 30569</strain>
    </source>
</reference>